<dbReference type="EMBL" id="FQWY01000034">
    <property type="protein sequence ID" value="SHH13534.1"/>
    <property type="molecule type" value="Genomic_DNA"/>
</dbReference>
<dbReference type="Proteomes" id="UP000242329">
    <property type="component" value="Unassembled WGS sequence"/>
</dbReference>
<sequence length="58" mass="6809">MSRKETLSFLIKLWKGGEREHWLGEIEHIQSGEKEKFTGIDPINDFIKKIIDESGHQK</sequence>
<organism evidence="1 2">
    <name type="scientific">Thermosyntropha lipolytica DSM 11003</name>
    <dbReference type="NCBI Taxonomy" id="1123382"/>
    <lineage>
        <taxon>Bacteria</taxon>
        <taxon>Bacillati</taxon>
        <taxon>Bacillota</taxon>
        <taxon>Clostridia</taxon>
        <taxon>Eubacteriales</taxon>
        <taxon>Syntrophomonadaceae</taxon>
        <taxon>Thermosyntropha</taxon>
    </lineage>
</organism>
<reference evidence="2" key="1">
    <citation type="submission" date="2016-11" db="EMBL/GenBank/DDBJ databases">
        <authorList>
            <person name="Varghese N."/>
            <person name="Submissions S."/>
        </authorList>
    </citation>
    <scope>NUCLEOTIDE SEQUENCE [LARGE SCALE GENOMIC DNA]</scope>
    <source>
        <strain evidence="2">DSM 11003</strain>
    </source>
</reference>
<name>A0A1M5QH88_9FIRM</name>
<dbReference type="RefSeq" id="WP_159432327.1">
    <property type="nucleotide sequence ID" value="NZ_FQWY01000034.1"/>
</dbReference>
<proteinExistence type="predicted"/>
<dbReference type="AlphaFoldDB" id="A0A1M5QH88"/>
<dbReference type="STRING" id="1123382.SAMN02745221_01766"/>
<evidence type="ECO:0000313" key="1">
    <source>
        <dbReference type="EMBL" id="SHH13534.1"/>
    </source>
</evidence>
<gene>
    <name evidence="1" type="ORF">SAMN02745221_01766</name>
</gene>
<keyword evidence="2" id="KW-1185">Reference proteome</keyword>
<protein>
    <submittedName>
        <fullName evidence="1">Uncharacterized protein</fullName>
    </submittedName>
</protein>
<evidence type="ECO:0000313" key="2">
    <source>
        <dbReference type="Proteomes" id="UP000242329"/>
    </source>
</evidence>
<accession>A0A1M5QH88</accession>